<dbReference type="GO" id="GO:0003677">
    <property type="term" value="F:DNA binding"/>
    <property type="evidence" value="ECO:0007669"/>
    <property type="project" value="InterPro"/>
</dbReference>
<protein>
    <submittedName>
        <fullName evidence="3">Tyrosine recombinase XerC</fullName>
    </submittedName>
</protein>
<dbReference type="PROSITE" id="PS51898">
    <property type="entry name" value="TYR_RECOMBINASE"/>
    <property type="match status" value="1"/>
</dbReference>
<name>A0A0J6VXS7_9MYCO</name>
<feature type="domain" description="Tyr recombinase" evidence="2">
    <location>
        <begin position="5"/>
        <end position="217"/>
    </location>
</feature>
<dbReference type="PATRIC" id="fig|1807.14.peg.3689"/>
<evidence type="ECO:0000313" key="3">
    <source>
        <dbReference type="EMBL" id="KMO74278.1"/>
    </source>
</evidence>
<accession>A0A0J6VXS7</accession>
<dbReference type="GO" id="GO:0015074">
    <property type="term" value="P:DNA integration"/>
    <property type="evidence" value="ECO:0007669"/>
    <property type="project" value="InterPro"/>
</dbReference>
<dbReference type="AlphaFoldDB" id="A0A0J6VXS7"/>
<sequence>MESAGKAIPESVQRQLDVLTDSIGHGFTHGALNNAQTHQMFLTAYIILRDTGRRTLEVASLRTDCLSRDATGPVLVYDNHKAKRHGRRLPILESTAASIAEWSEIRSNVPTAHPEYLFPGSAIREKHMSSVALSSAIRRWVRGFVTLDGDQIGEDGLPIPFDRALIHPYAFRHSYAQRHADNGTPIDVLRQLMDHKSIQTTGGYYTITADRKRKAIETVGKLVIDSSGAPAPLSSATIYQMRSVAVPFGNCTEPSNVKAGGQGCPIRFQCAGCGFYRPDPSYLPAIEEHINSLSADREIASAMSAAPFVIDNLDAQIAAFRTVVDTMRSSLAQLDADERERVDQASAVLRKVRAGASLPLQDVTGRKAIT</sequence>
<dbReference type="PANTHER" id="PTHR30349">
    <property type="entry name" value="PHAGE INTEGRASE-RELATED"/>
    <property type="match status" value="1"/>
</dbReference>
<evidence type="ECO:0000256" key="1">
    <source>
        <dbReference type="ARBA" id="ARBA00023172"/>
    </source>
</evidence>
<evidence type="ECO:0000313" key="4">
    <source>
        <dbReference type="Proteomes" id="UP000036313"/>
    </source>
</evidence>
<keyword evidence="1" id="KW-0233">DNA recombination</keyword>
<dbReference type="Gene3D" id="1.10.443.10">
    <property type="entry name" value="Intergrase catalytic core"/>
    <property type="match status" value="1"/>
</dbReference>
<reference evidence="3 4" key="1">
    <citation type="journal article" date="2015" name="Genome Biol. Evol.">
        <title>Characterization of Three Mycobacterium spp. with Potential Use in Bioremediation by Genome Sequencing and Comparative Genomics.</title>
        <authorList>
            <person name="Das S."/>
            <person name="Pettersson B.M."/>
            <person name="Behra P.R."/>
            <person name="Ramesh M."/>
            <person name="Dasgupta S."/>
            <person name="Bhattacharya A."/>
            <person name="Kirsebom L.A."/>
        </authorList>
    </citation>
    <scope>NUCLEOTIDE SEQUENCE [LARGE SCALE GENOMIC DNA]</scope>
    <source>
        <strain evidence="3 4">DSM 44075</strain>
    </source>
</reference>
<gene>
    <name evidence="3" type="primary">xerC_7</name>
    <name evidence="3" type="ORF">MOBUDSM44075_03667</name>
</gene>
<dbReference type="InterPro" id="IPR011010">
    <property type="entry name" value="DNA_brk_join_enz"/>
</dbReference>
<dbReference type="InterPro" id="IPR002104">
    <property type="entry name" value="Integrase_catalytic"/>
</dbReference>
<comment type="caution">
    <text evidence="3">The sequence shown here is derived from an EMBL/GenBank/DDBJ whole genome shotgun (WGS) entry which is preliminary data.</text>
</comment>
<dbReference type="GO" id="GO:0006310">
    <property type="term" value="P:DNA recombination"/>
    <property type="evidence" value="ECO:0007669"/>
    <property type="project" value="UniProtKB-KW"/>
</dbReference>
<evidence type="ECO:0000259" key="2">
    <source>
        <dbReference type="PROSITE" id="PS51898"/>
    </source>
</evidence>
<dbReference type="InterPro" id="IPR050090">
    <property type="entry name" value="Tyrosine_recombinase_XerCD"/>
</dbReference>
<dbReference type="SUPFAM" id="SSF56349">
    <property type="entry name" value="DNA breaking-rejoining enzymes"/>
    <property type="match status" value="1"/>
</dbReference>
<dbReference type="RefSeq" id="WP_053079402.1">
    <property type="nucleotide sequence ID" value="NZ_JYNU01000023.1"/>
</dbReference>
<dbReference type="Proteomes" id="UP000036313">
    <property type="component" value="Unassembled WGS sequence"/>
</dbReference>
<dbReference type="EMBL" id="JYNU01000023">
    <property type="protein sequence ID" value="KMO74278.1"/>
    <property type="molecule type" value="Genomic_DNA"/>
</dbReference>
<organism evidence="3 4">
    <name type="scientific">Mycolicibacterium obuense</name>
    <dbReference type="NCBI Taxonomy" id="1807"/>
    <lineage>
        <taxon>Bacteria</taxon>
        <taxon>Bacillati</taxon>
        <taxon>Actinomycetota</taxon>
        <taxon>Actinomycetes</taxon>
        <taxon>Mycobacteriales</taxon>
        <taxon>Mycobacteriaceae</taxon>
        <taxon>Mycolicibacterium</taxon>
    </lineage>
</organism>
<dbReference type="InterPro" id="IPR013762">
    <property type="entry name" value="Integrase-like_cat_sf"/>
</dbReference>
<proteinExistence type="predicted"/>
<dbReference type="Pfam" id="PF00589">
    <property type="entry name" value="Phage_integrase"/>
    <property type="match status" value="1"/>
</dbReference>